<keyword evidence="4" id="KW-1185">Reference proteome</keyword>
<gene>
    <name evidence="3" type="ORF">H9Q80_00060</name>
</gene>
<evidence type="ECO:0000313" key="3">
    <source>
        <dbReference type="EMBL" id="QNM12385.1"/>
    </source>
</evidence>
<dbReference type="EMBL" id="CP060636">
    <property type="protein sequence ID" value="QNM12385.1"/>
    <property type="molecule type" value="Genomic_DNA"/>
</dbReference>
<keyword evidence="2" id="KW-0472">Membrane</keyword>
<dbReference type="KEGG" id="ehn:H9Q80_00060"/>
<sequence>METLISLLIFVAIIAVVIWIAPILLTGLAILVIAVLIYGIYARHKVKKQLDEMEQDQTYYDDRNDTGYYHSSSSSDDIIDVEFTESVDDSDD</sequence>
<name>A0A7G9GNK3_9FIRM</name>
<proteinExistence type="predicted"/>
<reference evidence="3 4" key="1">
    <citation type="submission" date="2020-08" db="EMBL/GenBank/DDBJ databases">
        <authorList>
            <person name="Liu C."/>
            <person name="Sun Q."/>
        </authorList>
    </citation>
    <scope>NUCLEOTIDE SEQUENCE [LARGE SCALE GENOMIC DNA]</scope>
    <source>
        <strain evidence="3 4">NSJ-61</strain>
    </source>
</reference>
<organism evidence="3 4">
    <name type="scientific">[Eubacterium] hominis</name>
    <dbReference type="NCBI Taxonomy" id="2764325"/>
    <lineage>
        <taxon>Bacteria</taxon>
        <taxon>Bacillati</taxon>
        <taxon>Bacillota</taxon>
        <taxon>Erysipelotrichia</taxon>
        <taxon>Erysipelotrichales</taxon>
        <taxon>Erysipelotrichaceae</taxon>
        <taxon>Amedibacillus</taxon>
    </lineage>
</organism>
<keyword evidence="2" id="KW-0812">Transmembrane</keyword>
<evidence type="ECO:0000256" key="2">
    <source>
        <dbReference type="SAM" id="Phobius"/>
    </source>
</evidence>
<keyword evidence="2" id="KW-1133">Transmembrane helix</keyword>
<feature type="compositionally biased region" description="Acidic residues" evidence="1">
    <location>
        <begin position="77"/>
        <end position="92"/>
    </location>
</feature>
<accession>A0A7G9GNK3</accession>
<protein>
    <submittedName>
        <fullName evidence="3">Uncharacterized protein</fullName>
    </submittedName>
</protein>
<dbReference type="Proteomes" id="UP000515856">
    <property type="component" value="Chromosome"/>
</dbReference>
<dbReference type="AlphaFoldDB" id="A0A7G9GNK3"/>
<evidence type="ECO:0000313" key="4">
    <source>
        <dbReference type="Proteomes" id="UP000515856"/>
    </source>
</evidence>
<evidence type="ECO:0000256" key="1">
    <source>
        <dbReference type="SAM" id="MobiDB-lite"/>
    </source>
</evidence>
<dbReference type="RefSeq" id="WP_117453017.1">
    <property type="nucleotide sequence ID" value="NZ_CP060636.1"/>
</dbReference>
<feature type="region of interest" description="Disordered" evidence="1">
    <location>
        <begin position="61"/>
        <end position="92"/>
    </location>
</feature>
<feature type="transmembrane region" description="Helical" evidence="2">
    <location>
        <begin position="6"/>
        <end position="39"/>
    </location>
</feature>